<gene>
    <name evidence="2" type="ORF">SAMN05216245_102157</name>
</gene>
<evidence type="ECO:0000256" key="1">
    <source>
        <dbReference type="SAM" id="Phobius"/>
    </source>
</evidence>
<evidence type="ECO:0000313" key="2">
    <source>
        <dbReference type="EMBL" id="SFE17652.1"/>
    </source>
</evidence>
<dbReference type="Pfam" id="PF12811">
    <property type="entry name" value="BaxI_1"/>
    <property type="match status" value="1"/>
</dbReference>
<dbReference type="STRING" id="1123323.SAMN05216245_102157"/>
<keyword evidence="3" id="KW-1185">Reference proteome</keyword>
<dbReference type="AlphaFoldDB" id="A0A1I1YE90"/>
<dbReference type="InterPro" id="IPR010539">
    <property type="entry name" value="BaxI_1-like"/>
</dbReference>
<keyword evidence="1" id="KW-0472">Membrane</keyword>
<name>A0A1I1YE90_9FIRM</name>
<dbReference type="OrthoDB" id="116480at2"/>
<feature type="transmembrane region" description="Helical" evidence="1">
    <location>
        <begin position="179"/>
        <end position="197"/>
    </location>
</feature>
<accession>A0A1I1YE90</accession>
<evidence type="ECO:0000313" key="3">
    <source>
        <dbReference type="Proteomes" id="UP000198896"/>
    </source>
</evidence>
<feature type="transmembrane region" description="Helical" evidence="1">
    <location>
        <begin position="112"/>
        <end position="131"/>
    </location>
</feature>
<dbReference type="Proteomes" id="UP000198896">
    <property type="component" value="Unassembled WGS sequence"/>
</dbReference>
<feature type="transmembrane region" description="Helical" evidence="1">
    <location>
        <begin position="63"/>
        <end position="78"/>
    </location>
</feature>
<feature type="transmembrane region" description="Helical" evidence="1">
    <location>
        <begin position="39"/>
        <end position="57"/>
    </location>
</feature>
<dbReference type="RefSeq" id="WP_093912737.1">
    <property type="nucleotide sequence ID" value="NZ_FONL01000002.1"/>
</dbReference>
<proteinExistence type="predicted"/>
<reference evidence="2 3" key="1">
    <citation type="submission" date="2016-10" db="EMBL/GenBank/DDBJ databases">
        <authorList>
            <person name="de Groot N.N."/>
        </authorList>
    </citation>
    <scope>NUCLEOTIDE SEQUENCE [LARGE SCALE GENOMIC DNA]</scope>
    <source>
        <strain evidence="2 3">DSM 9236</strain>
    </source>
</reference>
<protein>
    <submittedName>
        <fullName evidence="2">Uncharacterized membrane protein, YccA/Bax inhibitor family</fullName>
    </submittedName>
</protein>
<sequence>MDNETNKTRNPVLKRIKNKNITESYQKVATTERASLKSLLLLALVIVSSVISCLYAFSNRSILLMIIGAFITGLYICWNPKSSMCLSPVYAVLEGIVLGQVSVHEETSCDGIVLQSVLVTFILAFLTALSYCRKWINVNEAFRNNVVRATGAIALLYVVDLVLIMGFGMEIPMLHDMGWKGISISLIVIVIAASNLACDFADIDSLTAKGFPSYFEWYFAFSFMVSLIWMYLEVLNLLRKIKR</sequence>
<keyword evidence="1" id="KW-1133">Transmembrane helix</keyword>
<feature type="transmembrane region" description="Helical" evidence="1">
    <location>
        <begin position="146"/>
        <end position="167"/>
    </location>
</feature>
<organism evidence="2 3">
    <name type="scientific">Succiniclasticum ruminis DSM 9236</name>
    <dbReference type="NCBI Taxonomy" id="1123323"/>
    <lineage>
        <taxon>Bacteria</taxon>
        <taxon>Bacillati</taxon>
        <taxon>Bacillota</taxon>
        <taxon>Negativicutes</taxon>
        <taxon>Acidaminococcales</taxon>
        <taxon>Acidaminococcaceae</taxon>
        <taxon>Succiniclasticum</taxon>
    </lineage>
</organism>
<keyword evidence="1" id="KW-0812">Transmembrane</keyword>
<dbReference type="EMBL" id="FONL01000002">
    <property type="protein sequence ID" value="SFE17652.1"/>
    <property type="molecule type" value="Genomic_DNA"/>
</dbReference>
<dbReference type="PANTHER" id="PTHR41282">
    <property type="entry name" value="CONSERVED TRANSMEMBRANE PROTEIN-RELATED"/>
    <property type="match status" value="1"/>
</dbReference>
<dbReference type="PANTHER" id="PTHR41282:SF1">
    <property type="entry name" value="CONSERVED TRANSMEMBRANE PROTEIN-RELATED"/>
    <property type="match status" value="1"/>
</dbReference>
<feature type="transmembrane region" description="Helical" evidence="1">
    <location>
        <begin position="217"/>
        <end position="238"/>
    </location>
</feature>